<evidence type="ECO:0000313" key="6">
    <source>
        <dbReference type="RefSeq" id="XP_035664931.1"/>
    </source>
</evidence>
<keyword evidence="1 2" id="KW-0694">RNA-binding</keyword>
<dbReference type="AlphaFoldDB" id="A0A9J7HSD7"/>
<dbReference type="RefSeq" id="XP_035664931.1">
    <property type="nucleotide sequence ID" value="XM_035809038.1"/>
</dbReference>
<evidence type="ECO:0000256" key="3">
    <source>
        <dbReference type="SAM" id="MobiDB-lite"/>
    </source>
</evidence>
<keyword evidence="5" id="KW-1185">Reference proteome</keyword>
<dbReference type="OrthoDB" id="5850064at2759"/>
<dbReference type="KEGG" id="bfo:118408344"/>
<sequence length="215" mass="22494">MFVLLVQASSGSGGGDGFGDGRGIGGGFGRPYPTVGPGDGNGMGGGFGRGGGSGRPDPSVGSGGGDGFGDGDEKYSDLGDERKLLLDNLSENINEDNLKEHFGKYGEIEDVFVSIDPFTQKCGGFGSITFRSKAIVETVMASSPHLLDGSKIVVSRDQEDRNVTGPDGGNVVEDRYAPHRRPRDRGRGGGSRGGGRGDHRGRRRGRGRDYREATQ</sequence>
<evidence type="ECO:0000256" key="2">
    <source>
        <dbReference type="PROSITE-ProRule" id="PRU00176"/>
    </source>
</evidence>
<feature type="domain" description="RRM" evidence="4">
    <location>
        <begin position="82"/>
        <end position="159"/>
    </location>
</feature>
<organism evidence="5 6">
    <name type="scientific">Branchiostoma floridae</name>
    <name type="common">Florida lancelet</name>
    <name type="synonym">Amphioxus</name>
    <dbReference type="NCBI Taxonomy" id="7739"/>
    <lineage>
        <taxon>Eukaryota</taxon>
        <taxon>Metazoa</taxon>
        <taxon>Chordata</taxon>
        <taxon>Cephalochordata</taxon>
        <taxon>Leptocardii</taxon>
        <taxon>Amphioxiformes</taxon>
        <taxon>Branchiostomatidae</taxon>
        <taxon>Branchiostoma</taxon>
    </lineage>
</organism>
<gene>
    <name evidence="6" type="primary">LOC118408344</name>
</gene>
<dbReference type="GO" id="GO:0003723">
    <property type="term" value="F:RNA binding"/>
    <property type="evidence" value="ECO:0007669"/>
    <property type="project" value="UniProtKB-UniRule"/>
</dbReference>
<dbReference type="InterPro" id="IPR050441">
    <property type="entry name" value="RBM"/>
</dbReference>
<dbReference type="InterPro" id="IPR000504">
    <property type="entry name" value="RRM_dom"/>
</dbReference>
<dbReference type="Pfam" id="PF00076">
    <property type="entry name" value="RRM_1"/>
    <property type="match status" value="1"/>
</dbReference>
<feature type="region of interest" description="Disordered" evidence="3">
    <location>
        <begin position="157"/>
        <end position="215"/>
    </location>
</feature>
<dbReference type="InterPro" id="IPR035979">
    <property type="entry name" value="RBD_domain_sf"/>
</dbReference>
<feature type="compositionally biased region" description="Gly residues" evidence="3">
    <location>
        <begin position="37"/>
        <end position="54"/>
    </location>
</feature>
<dbReference type="PANTHER" id="PTHR48034">
    <property type="entry name" value="TRANSFORMER-2 SEX-DETERMINING PROTEIN-RELATED"/>
    <property type="match status" value="1"/>
</dbReference>
<dbReference type="InterPro" id="IPR012677">
    <property type="entry name" value="Nucleotide-bd_a/b_plait_sf"/>
</dbReference>
<evidence type="ECO:0000259" key="4">
    <source>
        <dbReference type="PROSITE" id="PS50102"/>
    </source>
</evidence>
<dbReference type="SMART" id="SM00360">
    <property type="entry name" value="RRM"/>
    <property type="match status" value="1"/>
</dbReference>
<evidence type="ECO:0000313" key="5">
    <source>
        <dbReference type="Proteomes" id="UP000001554"/>
    </source>
</evidence>
<dbReference type="Proteomes" id="UP000001554">
    <property type="component" value="Unplaced"/>
</dbReference>
<proteinExistence type="predicted"/>
<protein>
    <submittedName>
        <fullName evidence="6">RNA-binding protein 3-like</fullName>
    </submittedName>
</protein>
<accession>A0A9J7HSD7</accession>
<feature type="compositionally biased region" description="Gly residues" evidence="3">
    <location>
        <begin position="11"/>
        <end position="29"/>
    </location>
</feature>
<dbReference type="PROSITE" id="PS50102">
    <property type="entry name" value="RRM"/>
    <property type="match status" value="1"/>
</dbReference>
<reference evidence="6" key="1">
    <citation type="submission" date="2025-08" db="UniProtKB">
        <authorList>
            <consortium name="RefSeq"/>
        </authorList>
    </citation>
    <scope>IDENTIFICATION</scope>
    <source>
        <strain evidence="6">S238N-H82</strain>
        <tissue evidence="6">Testes</tissue>
    </source>
</reference>
<dbReference type="Gene3D" id="3.30.70.330">
    <property type="match status" value="1"/>
</dbReference>
<evidence type="ECO:0000256" key="1">
    <source>
        <dbReference type="ARBA" id="ARBA00022884"/>
    </source>
</evidence>
<dbReference type="SUPFAM" id="SSF54928">
    <property type="entry name" value="RNA-binding domain, RBD"/>
    <property type="match status" value="1"/>
</dbReference>
<dbReference type="GeneID" id="118408344"/>
<name>A0A9J7HSD7_BRAFL</name>
<feature type="region of interest" description="Disordered" evidence="3">
    <location>
        <begin position="10"/>
        <end position="74"/>
    </location>
</feature>